<dbReference type="Pfam" id="PF00258">
    <property type="entry name" value="Flavodoxin_1"/>
    <property type="match status" value="1"/>
</dbReference>
<evidence type="ECO:0000256" key="1">
    <source>
        <dbReference type="ARBA" id="ARBA00007121"/>
    </source>
</evidence>
<dbReference type="InterPro" id="IPR029039">
    <property type="entry name" value="Flavoprotein-like_sf"/>
</dbReference>
<dbReference type="SUPFAM" id="SSF56281">
    <property type="entry name" value="Metallo-hydrolase/oxidoreductase"/>
    <property type="match status" value="1"/>
</dbReference>
<comment type="similarity">
    <text evidence="1">In the N-terminal section; belongs to the zinc metallo-hydrolase group 3 family.</text>
</comment>
<protein>
    <submittedName>
        <fullName evidence="3">FprA family A-type flavoprotein</fullName>
    </submittedName>
</protein>
<dbReference type="PANTHER" id="PTHR43717">
    <property type="entry name" value="ANAEROBIC NITRIC OXIDE REDUCTASE FLAVORUBREDOXIN"/>
    <property type="match status" value="1"/>
</dbReference>
<dbReference type="InterPro" id="IPR045761">
    <property type="entry name" value="ODP_dom"/>
</dbReference>
<reference evidence="3" key="1">
    <citation type="journal article" date="2020" name="mSystems">
        <title>Genome- and Community-Level Interaction Insights into Carbon Utilization and Element Cycling Functions of Hydrothermarchaeota in Hydrothermal Sediment.</title>
        <authorList>
            <person name="Zhou Z."/>
            <person name="Liu Y."/>
            <person name="Xu W."/>
            <person name="Pan J."/>
            <person name="Luo Z.H."/>
            <person name="Li M."/>
        </authorList>
    </citation>
    <scope>NUCLEOTIDE SEQUENCE [LARGE SCALE GENOMIC DNA]</scope>
    <source>
        <strain evidence="3">SpSt-456</strain>
    </source>
</reference>
<name>A0A832EKS4_9BACT</name>
<dbReference type="CDD" id="cd07709">
    <property type="entry name" value="flavodiiron_proteins_MBL-fold"/>
    <property type="match status" value="1"/>
</dbReference>
<gene>
    <name evidence="3" type="ORF">ENS06_14010</name>
</gene>
<dbReference type="GO" id="GO:0009055">
    <property type="term" value="F:electron transfer activity"/>
    <property type="evidence" value="ECO:0007669"/>
    <property type="project" value="InterPro"/>
</dbReference>
<accession>A0A832EKS4</accession>
<dbReference type="AlphaFoldDB" id="A0A832EKS4"/>
<sequence length="396" mass="43821">MAAPPSIAPETYWVGVNDHETDLFEALWPLPYGVSYNAYLVVDHKVALIDAVKGHFLAEHLHRIRQVLPLGKSVDYLIINHMEPDHTGAIQILRSVFPDMTLVGNKKTLEMLEAFYGACPPCRQVGDGDVLDLGAHKLRFSLTPMVHWPETMMTFDATTGVLFSGDAFGGFGTVDQGLFDDEIDRELMHGEMLRYFTNIVARYGKMVLKAVDKLRDVPFQVVAPTHGAVWRKDASLPVRLYERWSAQETDPTVVVAYGSMYGNTYRLAEAAARALTERGFTPFVHDVARTHASFVIADIWTSKGLILACPTYNTGLFPPMETLLAFLENKLLQHRLLGLITSCAWAGGARKALESFAERMSLEVVEPIVDVKGAGTADDLERCALLAANLAQRLSA</sequence>
<proteinExistence type="inferred from homology"/>
<dbReference type="GO" id="GO:0046872">
    <property type="term" value="F:metal ion binding"/>
    <property type="evidence" value="ECO:0007669"/>
    <property type="project" value="InterPro"/>
</dbReference>
<dbReference type="InterPro" id="IPR036866">
    <property type="entry name" value="RibonucZ/Hydroxyglut_hydro"/>
</dbReference>
<dbReference type="Pfam" id="PF19583">
    <property type="entry name" value="ODP"/>
    <property type="match status" value="1"/>
</dbReference>
<dbReference type="InterPro" id="IPR016440">
    <property type="entry name" value="Rubredoxin-O_OxRdtase"/>
</dbReference>
<comment type="caution">
    <text evidence="3">The sequence shown here is derived from an EMBL/GenBank/DDBJ whole genome shotgun (WGS) entry which is preliminary data.</text>
</comment>
<evidence type="ECO:0000259" key="2">
    <source>
        <dbReference type="PROSITE" id="PS50902"/>
    </source>
</evidence>
<dbReference type="Gene3D" id="3.60.15.10">
    <property type="entry name" value="Ribonuclease Z/Hydroxyacylglutathione hydrolase-like"/>
    <property type="match status" value="1"/>
</dbReference>
<dbReference type="GO" id="GO:0010181">
    <property type="term" value="F:FMN binding"/>
    <property type="evidence" value="ECO:0007669"/>
    <property type="project" value="InterPro"/>
</dbReference>
<evidence type="ECO:0000313" key="3">
    <source>
        <dbReference type="EMBL" id="HFK98423.1"/>
    </source>
</evidence>
<dbReference type="InterPro" id="IPR008254">
    <property type="entry name" value="Flavodoxin/NO_synth"/>
</dbReference>
<dbReference type="InterPro" id="IPR001279">
    <property type="entry name" value="Metallo-B-lactamas"/>
</dbReference>
<dbReference type="EMBL" id="DSTK01000039">
    <property type="protein sequence ID" value="HFK98423.1"/>
    <property type="molecule type" value="Genomic_DNA"/>
</dbReference>
<dbReference type="GO" id="GO:0016491">
    <property type="term" value="F:oxidoreductase activity"/>
    <property type="evidence" value="ECO:0007669"/>
    <property type="project" value="InterPro"/>
</dbReference>
<feature type="domain" description="Flavodoxin-like" evidence="2">
    <location>
        <begin position="253"/>
        <end position="391"/>
    </location>
</feature>
<dbReference type="Gene3D" id="3.40.50.360">
    <property type="match status" value="1"/>
</dbReference>
<dbReference type="PROSITE" id="PS50902">
    <property type="entry name" value="FLAVODOXIN_LIKE"/>
    <property type="match status" value="1"/>
</dbReference>
<dbReference type="SUPFAM" id="SSF52218">
    <property type="entry name" value="Flavoproteins"/>
    <property type="match status" value="1"/>
</dbReference>
<dbReference type="PIRSF" id="PIRSF005243">
    <property type="entry name" value="ROO"/>
    <property type="match status" value="1"/>
</dbReference>
<dbReference type="SMART" id="SM00849">
    <property type="entry name" value="Lactamase_B"/>
    <property type="match status" value="1"/>
</dbReference>
<organism evidence="3">
    <name type="scientific">Desulfacinum infernum</name>
    <dbReference type="NCBI Taxonomy" id="35837"/>
    <lineage>
        <taxon>Bacteria</taxon>
        <taxon>Pseudomonadati</taxon>
        <taxon>Thermodesulfobacteriota</taxon>
        <taxon>Syntrophobacteria</taxon>
        <taxon>Syntrophobacterales</taxon>
        <taxon>Syntrophobacteraceae</taxon>
        <taxon>Desulfacinum</taxon>
    </lineage>
</organism>
<dbReference type="PANTHER" id="PTHR43717:SF1">
    <property type="entry name" value="ANAEROBIC NITRIC OXIDE REDUCTASE FLAVORUBREDOXIN"/>
    <property type="match status" value="1"/>
</dbReference>